<proteinExistence type="predicted"/>
<organism evidence="2 3">
    <name type="scientific">Plenodomus tracheiphilus IPT5</name>
    <dbReference type="NCBI Taxonomy" id="1408161"/>
    <lineage>
        <taxon>Eukaryota</taxon>
        <taxon>Fungi</taxon>
        <taxon>Dikarya</taxon>
        <taxon>Ascomycota</taxon>
        <taxon>Pezizomycotina</taxon>
        <taxon>Dothideomycetes</taxon>
        <taxon>Pleosporomycetidae</taxon>
        <taxon>Pleosporales</taxon>
        <taxon>Pleosporineae</taxon>
        <taxon>Leptosphaeriaceae</taxon>
        <taxon>Plenodomus</taxon>
    </lineage>
</organism>
<reference evidence="2" key="1">
    <citation type="submission" date="2020-01" db="EMBL/GenBank/DDBJ databases">
        <authorList>
            <consortium name="DOE Joint Genome Institute"/>
            <person name="Haridas S."/>
            <person name="Albert R."/>
            <person name="Binder M."/>
            <person name="Bloem J."/>
            <person name="Labutti K."/>
            <person name="Salamov A."/>
            <person name="Andreopoulos B."/>
            <person name="Baker S.E."/>
            <person name="Barry K."/>
            <person name="Bills G."/>
            <person name="Bluhm B.H."/>
            <person name="Cannon C."/>
            <person name="Castanera R."/>
            <person name="Culley D.E."/>
            <person name="Daum C."/>
            <person name="Ezra D."/>
            <person name="Gonzalez J.B."/>
            <person name="Henrissat B."/>
            <person name="Kuo A."/>
            <person name="Liang C."/>
            <person name="Lipzen A."/>
            <person name="Lutzoni F."/>
            <person name="Magnuson J."/>
            <person name="Mondo S."/>
            <person name="Nolan M."/>
            <person name="Ohm R."/>
            <person name="Pangilinan J."/>
            <person name="Park H.-J."/>
            <person name="Ramirez L."/>
            <person name="Alfaro M."/>
            <person name="Sun H."/>
            <person name="Tritt A."/>
            <person name="Yoshinaga Y."/>
            <person name="Zwiers L.-H."/>
            <person name="Turgeon B.G."/>
            <person name="Goodwin S.B."/>
            <person name="Spatafora J.W."/>
            <person name="Crous P.W."/>
            <person name="Grigoriev I.V."/>
        </authorList>
    </citation>
    <scope>NUCLEOTIDE SEQUENCE</scope>
    <source>
        <strain evidence="2">IPT5</strain>
    </source>
</reference>
<name>A0A6A7BJC6_9PLEO</name>
<feature type="compositionally biased region" description="Basic residues" evidence="1">
    <location>
        <begin position="9"/>
        <end position="18"/>
    </location>
</feature>
<keyword evidence="3" id="KW-1185">Reference proteome</keyword>
<dbReference type="Proteomes" id="UP000799423">
    <property type="component" value="Unassembled WGS sequence"/>
</dbReference>
<feature type="region of interest" description="Disordered" evidence="1">
    <location>
        <begin position="60"/>
        <end position="80"/>
    </location>
</feature>
<gene>
    <name evidence="2" type="ORF">T440DRAFT_245234</name>
</gene>
<evidence type="ECO:0000256" key="1">
    <source>
        <dbReference type="SAM" id="MobiDB-lite"/>
    </source>
</evidence>
<dbReference type="AlphaFoldDB" id="A0A6A7BJC6"/>
<protein>
    <submittedName>
        <fullName evidence="2">Uncharacterized protein</fullName>
    </submittedName>
</protein>
<dbReference type="EMBL" id="MU006292">
    <property type="protein sequence ID" value="KAF2854877.1"/>
    <property type="molecule type" value="Genomic_DNA"/>
</dbReference>
<sequence>MTPSSNTTHSKHNRHHHTYTPSIATPPKRPHQPPKTIQHTRPRAYTSQRNITTSESVGIPVLGNAHTPLPPSPPPAHHFGYRVHNSKASKYTQTAHTACGCNENLEEASIPNEKTDETKEEWLGRLCNTGQCSTNRDLFFLGKSLRSRFGGCAGAVGRE</sequence>
<evidence type="ECO:0000313" key="3">
    <source>
        <dbReference type="Proteomes" id="UP000799423"/>
    </source>
</evidence>
<evidence type="ECO:0000313" key="2">
    <source>
        <dbReference type="EMBL" id="KAF2854877.1"/>
    </source>
</evidence>
<accession>A0A6A7BJC6</accession>
<feature type="region of interest" description="Disordered" evidence="1">
    <location>
        <begin position="1"/>
        <end position="45"/>
    </location>
</feature>
<feature type="compositionally biased region" description="Basic residues" evidence="1">
    <location>
        <begin position="28"/>
        <end position="42"/>
    </location>
</feature>